<name>A0A290XG84_9GAMM</name>
<keyword evidence="5" id="KW-0472">Membrane</keyword>
<feature type="transmembrane region" description="Helical" evidence="5">
    <location>
        <begin position="175"/>
        <end position="195"/>
    </location>
</feature>
<reference evidence="8" key="1">
    <citation type="submission" date="2017-09" db="EMBL/GenBank/DDBJ databases">
        <title>Luteimonas liuhanmingii sp.nov., isolated from the intestinal contents of Tibetan Plateau Pika in Yushu, Qinghai Province, China.</title>
        <authorList>
            <person name="Gui Z."/>
        </authorList>
    </citation>
    <scope>NUCLEOTIDE SEQUENCE [LARGE SCALE GENOMIC DNA]</scope>
    <source>
        <strain evidence="8">100111</strain>
    </source>
</reference>
<sequence>MLPPESDRRRATFGSADSLAGGLASPVALSRAPALLLTFAILALLQLWVFELGHLDHIFYAHDYVLGPYVGFSAVSIRTFMLSFFVAFSIYAAGTARARILFCLDVCLRYIALCLILDMGSIALFAYTGSPFPLLAIQVMAGFAGFAVFAFVIIRRGAMPSPVPVVRGHQPNTRTFWRLGLTGAVATIVSTWAALTPNPLFDELRRITLLGGIGPGIILLLLVWFAQLYVIAIFERNRHLRRDFRPPISIIVPAHNEEYVIGQTIQYIDRAAAYYGQPVEVIVIDNGSQDATAEIARATIQTCRAIQGAVLHVGTPGKAHALNEGVMRASYDFIVRIDADTHVREDNLALAMQNFADPSVGAVGGVPLPPGGGIFDPGRRVEVIVKHGFYSPALSAASGLVGIPGMFVVYRAEAVRSVGQFASGMNGEDTDFSLRIAELGYRTLVDQRIGYVSEVPTSFAHLREQRLRWFRSVYHVSARAHSLISSSNFSVRGKLVLPYMLLNTSRRAMMMPLVAFGVLELLITSASVALPHWQAIVAVLIGSPMLAAALAILANNRPRALLSLPAYVLFRALRSWYTLESALSIPIMSTSTRIQIGRDPWPQSPPPNPRPEEAA</sequence>
<dbReference type="OrthoDB" id="9766971at2"/>
<evidence type="ECO:0000256" key="2">
    <source>
        <dbReference type="ARBA" id="ARBA00022676"/>
    </source>
</evidence>
<evidence type="ECO:0000313" key="8">
    <source>
        <dbReference type="Proteomes" id="UP000218968"/>
    </source>
</evidence>
<dbReference type="InterPro" id="IPR001173">
    <property type="entry name" value="Glyco_trans_2-like"/>
</dbReference>
<evidence type="ECO:0000256" key="1">
    <source>
        <dbReference type="ARBA" id="ARBA00006739"/>
    </source>
</evidence>
<dbReference type="KEGG" id="lum:CNR27_12620"/>
<evidence type="ECO:0000256" key="5">
    <source>
        <dbReference type="SAM" id="Phobius"/>
    </source>
</evidence>
<dbReference type="CDD" id="cd06423">
    <property type="entry name" value="CESA_like"/>
    <property type="match status" value="1"/>
</dbReference>
<evidence type="ECO:0000256" key="4">
    <source>
        <dbReference type="SAM" id="MobiDB-lite"/>
    </source>
</evidence>
<feature type="transmembrane region" description="Helical" evidence="5">
    <location>
        <begin position="106"/>
        <end position="128"/>
    </location>
</feature>
<dbReference type="Gene3D" id="3.90.550.10">
    <property type="entry name" value="Spore Coat Polysaccharide Biosynthesis Protein SpsA, Chain A"/>
    <property type="match status" value="1"/>
</dbReference>
<feature type="transmembrane region" description="Helical" evidence="5">
    <location>
        <begin position="134"/>
        <end position="154"/>
    </location>
</feature>
<evidence type="ECO:0000259" key="6">
    <source>
        <dbReference type="Pfam" id="PF00535"/>
    </source>
</evidence>
<evidence type="ECO:0000313" key="7">
    <source>
        <dbReference type="EMBL" id="ATD68172.1"/>
    </source>
</evidence>
<feature type="transmembrane region" description="Helical" evidence="5">
    <location>
        <begin position="207"/>
        <end position="234"/>
    </location>
</feature>
<dbReference type="PANTHER" id="PTHR43630:SF1">
    <property type="entry name" value="POLY-BETA-1,6-N-ACETYL-D-GLUCOSAMINE SYNTHASE"/>
    <property type="match status" value="1"/>
</dbReference>
<proteinExistence type="inferred from homology"/>
<evidence type="ECO:0000256" key="3">
    <source>
        <dbReference type="ARBA" id="ARBA00022679"/>
    </source>
</evidence>
<gene>
    <name evidence="7" type="ORF">CNR27_12620</name>
</gene>
<feature type="transmembrane region" description="Helical" evidence="5">
    <location>
        <begin position="535"/>
        <end position="554"/>
    </location>
</feature>
<dbReference type="Pfam" id="PF00535">
    <property type="entry name" value="Glycos_transf_2"/>
    <property type="match status" value="1"/>
</dbReference>
<keyword evidence="8" id="KW-1185">Reference proteome</keyword>
<keyword evidence="5" id="KW-1133">Transmembrane helix</keyword>
<dbReference type="Proteomes" id="UP000218968">
    <property type="component" value="Chromosome"/>
</dbReference>
<keyword evidence="2" id="KW-0328">Glycosyltransferase</keyword>
<dbReference type="AlphaFoldDB" id="A0A290XG84"/>
<dbReference type="SUPFAM" id="SSF53448">
    <property type="entry name" value="Nucleotide-diphospho-sugar transferases"/>
    <property type="match status" value="1"/>
</dbReference>
<feature type="transmembrane region" description="Helical" evidence="5">
    <location>
        <begin position="508"/>
        <end position="529"/>
    </location>
</feature>
<feature type="transmembrane region" description="Helical" evidence="5">
    <location>
        <begin position="70"/>
        <end position="94"/>
    </location>
</feature>
<dbReference type="EMBL" id="CP023406">
    <property type="protein sequence ID" value="ATD68172.1"/>
    <property type="molecule type" value="Genomic_DNA"/>
</dbReference>
<feature type="domain" description="Glycosyltransferase 2-like" evidence="6">
    <location>
        <begin position="249"/>
        <end position="416"/>
    </location>
</feature>
<protein>
    <submittedName>
        <fullName evidence="7">Glucosaminyltransferase</fullName>
    </submittedName>
</protein>
<accession>A0A290XG84</accession>
<comment type="similarity">
    <text evidence="1">Belongs to the glycosyltransferase 2 family.</text>
</comment>
<dbReference type="PANTHER" id="PTHR43630">
    <property type="entry name" value="POLY-BETA-1,6-N-ACETYL-D-GLUCOSAMINE SYNTHASE"/>
    <property type="match status" value="1"/>
</dbReference>
<keyword evidence="3 7" id="KW-0808">Transferase</keyword>
<feature type="region of interest" description="Disordered" evidence="4">
    <location>
        <begin position="596"/>
        <end position="615"/>
    </location>
</feature>
<dbReference type="GO" id="GO:0016757">
    <property type="term" value="F:glycosyltransferase activity"/>
    <property type="evidence" value="ECO:0007669"/>
    <property type="project" value="UniProtKB-KW"/>
</dbReference>
<dbReference type="InterPro" id="IPR029044">
    <property type="entry name" value="Nucleotide-diphossugar_trans"/>
</dbReference>
<feature type="transmembrane region" description="Helical" evidence="5">
    <location>
        <begin position="32"/>
        <end position="50"/>
    </location>
</feature>
<organism evidence="7 8">
    <name type="scientific">Luteimonas chenhongjianii</name>
    <dbReference type="NCBI Taxonomy" id="2006110"/>
    <lineage>
        <taxon>Bacteria</taxon>
        <taxon>Pseudomonadati</taxon>
        <taxon>Pseudomonadota</taxon>
        <taxon>Gammaproteobacteria</taxon>
        <taxon>Lysobacterales</taxon>
        <taxon>Lysobacteraceae</taxon>
        <taxon>Luteimonas</taxon>
    </lineage>
</organism>
<keyword evidence="5" id="KW-0812">Transmembrane</keyword>